<evidence type="ECO:0000256" key="1">
    <source>
        <dbReference type="SAM" id="SignalP"/>
    </source>
</evidence>
<keyword evidence="3" id="KW-1185">Reference proteome</keyword>
<organism evidence="2 3">
    <name type="scientific">Paraburkholderia bengalensis</name>
    <dbReference type="NCBI Taxonomy" id="2747562"/>
    <lineage>
        <taxon>Bacteria</taxon>
        <taxon>Pseudomonadati</taxon>
        <taxon>Pseudomonadota</taxon>
        <taxon>Betaproteobacteria</taxon>
        <taxon>Burkholderiales</taxon>
        <taxon>Burkholderiaceae</taxon>
        <taxon>Paraburkholderia</taxon>
    </lineage>
</organism>
<sequence>MKATIKAVLIACALSAPAFAFAQAADTPVTRAEVKADLIRVEQAGYSPAAKDTYYPADIQAAEAKIAAQQQAPEAASVGGVMTGAFQAGGPLAPSTLASSNSQTIFTHH</sequence>
<accession>A0ABU8ITM3</accession>
<feature type="chain" id="PRO_5046630951" evidence="1">
    <location>
        <begin position="25"/>
        <end position="109"/>
    </location>
</feature>
<dbReference type="RefSeq" id="WP_336599098.1">
    <property type="nucleotide sequence ID" value="NZ_JACFYJ010000027.1"/>
</dbReference>
<evidence type="ECO:0000313" key="3">
    <source>
        <dbReference type="Proteomes" id="UP001386437"/>
    </source>
</evidence>
<comment type="caution">
    <text evidence="2">The sequence shown here is derived from an EMBL/GenBank/DDBJ whole genome shotgun (WGS) entry which is preliminary data.</text>
</comment>
<dbReference type="EMBL" id="JACFYJ010000027">
    <property type="protein sequence ID" value="MEI5998983.1"/>
    <property type="molecule type" value="Genomic_DNA"/>
</dbReference>
<evidence type="ECO:0000313" key="2">
    <source>
        <dbReference type="EMBL" id="MEI5998983.1"/>
    </source>
</evidence>
<dbReference type="InterPro" id="IPR025421">
    <property type="entry name" value="DUF4148"/>
</dbReference>
<dbReference type="Proteomes" id="UP001386437">
    <property type="component" value="Unassembled WGS sequence"/>
</dbReference>
<feature type="signal peptide" evidence="1">
    <location>
        <begin position="1"/>
        <end position="24"/>
    </location>
</feature>
<reference evidence="2 3" key="1">
    <citation type="journal article" date="2022" name="Arch. Microbiol.">
        <title>Paraburkholderia bengalensis sp. nov. isolated from roots of Oryza sativa, IR64.</title>
        <authorList>
            <person name="Nag P."/>
            <person name="Mondal N."/>
            <person name="Sarkar J."/>
            <person name="Das S."/>
        </authorList>
    </citation>
    <scope>NUCLEOTIDE SEQUENCE [LARGE SCALE GENOMIC DNA]</scope>
    <source>
        <strain evidence="2 3">IR64_4_BI</strain>
    </source>
</reference>
<gene>
    <name evidence="2" type="ORF">H3V53_17750</name>
</gene>
<keyword evidence="1" id="KW-0732">Signal</keyword>
<protein>
    <submittedName>
        <fullName evidence="2">DUF4148 domain-containing protein</fullName>
    </submittedName>
</protein>
<proteinExistence type="predicted"/>
<name>A0ABU8ITM3_9BURK</name>
<dbReference type="Pfam" id="PF13663">
    <property type="entry name" value="DUF4148"/>
    <property type="match status" value="1"/>
</dbReference>